<organism evidence="2 3">
    <name type="scientific">Strongyloides papillosus</name>
    <name type="common">Intestinal threadworm</name>
    <dbReference type="NCBI Taxonomy" id="174720"/>
    <lineage>
        <taxon>Eukaryota</taxon>
        <taxon>Metazoa</taxon>
        <taxon>Ecdysozoa</taxon>
        <taxon>Nematoda</taxon>
        <taxon>Chromadorea</taxon>
        <taxon>Rhabditida</taxon>
        <taxon>Tylenchina</taxon>
        <taxon>Panagrolaimomorpha</taxon>
        <taxon>Strongyloidoidea</taxon>
        <taxon>Strongyloididae</taxon>
        <taxon>Strongyloides</taxon>
    </lineage>
</organism>
<proteinExistence type="predicted"/>
<dbReference type="Proteomes" id="UP000046392">
    <property type="component" value="Unplaced"/>
</dbReference>
<dbReference type="WBParaSite" id="SPAL_0000957800.1">
    <property type="protein sequence ID" value="SPAL_0000957800.1"/>
    <property type="gene ID" value="SPAL_0000957800"/>
</dbReference>
<evidence type="ECO:0000313" key="3">
    <source>
        <dbReference type="WBParaSite" id="SPAL_0000957800.1"/>
    </source>
</evidence>
<keyword evidence="2" id="KW-1185">Reference proteome</keyword>
<feature type="transmembrane region" description="Helical" evidence="1">
    <location>
        <begin position="141"/>
        <end position="163"/>
    </location>
</feature>
<sequence length="288" mass="32635">MAIISVTVFGYLKLHIYVFDDYIVVFLRPLSHPPSNDLLHASLFGFSVFLIFFNISIPTGLIAARFTIVCTNNGFNRNTTIKVLGFCITSTILQAICITFPFNEHLHPDIIINSIKKYNIGIDIITESTVVLGCKISDLKLLSFFICVPIYFTINYLLIIYFVRKYKLYIKGRKDLISRQTEKINKEFLTILIVQASTPICLSGGPCVAIIILIIIQRVDIISFFINNAAHLVSFIPAVNGFLFIVLLPSNRKLILSTLNKIMDKILCRKSKSNNIRESKVFKKQSSK</sequence>
<reference evidence="3" key="1">
    <citation type="submission" date="2017-02" db="UniProtKB">
        <authorList>
            <consortium name="WormBaseParasite"/>
        </authorList>
    </citation>
    <scope>IDENTIFICATION</scope>
</reference>
<keyword evidence="1" id="KW-0472">Membrane</keyword>
<dbReference type="InterPro" id="IPR019421">
    <property type="entry name" value="7TM_GPCR_serpentine_rcpt_Srd"/>
</dbReference>
<protein>
    <submittedName>
        <fullName evidence="3">G_PROTEIN_RECEP_F1_2 domain-containing protein</fullName>
    </submittedName>
</protein>
<evidence type="ECO:0000313" key="2">
    <source>
        <dbReference type="Proteomes" id="UP000046392"/>
    </source>
</evidence>
<accession>A0A0N5BUQ9</accession>
<keyword evidence="1" id="KW-0812">Transmembrane</keyword>
<feature type="transmembrane region" description="Helical" evidence="1">
    <location>
        <begin position="83"/>
        <end position="102"/>
    </location>
</feature>
<feature type="transmembrane region" description="Helical" evidence="1">
    <location>
        <begin position="188"/>
        <end position="216"/>
    </location>
</feature>
<evidence type="ECO:0000256" key="1">
    <source>
        <dbReference type="SAM" id="Phobius"/>
    </source>
</evidence>
<feature type="transmembrane region" description="Helical" evidence="1">
    <location>
        <begin position="228"/>
        <end position="248"/>
    </location>
</feature>
<feature type="transmembrane region" description="Helical" evidence="1">
    <location>
        <begin position="38"/>
        <end position="62"/>
    </location>
</feature>
<keyword evidence="1" id="KW-1133">Transmembrane helix</keyword>
<dbReference type="Pfam" id="PF10317">
    <property type="entry name" value="7TM_GPCR_Srd"/>
    <property type="match status" value="1"/>
</dbReference>
<dbReference type="AlphaFoldDB" id="A0A0N5BUQ9"/>
<name>A0A0N5BUQ9_STREA</name>